<dbReference type="Gene3D" id="3.30.230.10">
    <property type="match status" value="1"/>
</dbReference>
<evidence type="ECO:0000256" key="4">
    <source>
        <dbReference type="ARBA" id="ARBA00022741"/>
    </source>
</evidence>
<keyword evidence="6 7" id="KW-0067">ATP-binding</keyword>
<dbReference type="PANTHER" id="PTHR20861:SF1">
    <property type="entry name" value="HOMOSERINE KINASE"/>
    <property type="match status" value="1"/>
</dbReference>
<dbReference type="SUPFAM" id="SSF54211">
    <property type="entry name" value="Ribosomal protein S5 domain 2-like"/>
    <property type="match status" value="1"/>
</dbReference>
<comment type="function">
    <text evidence="7">Catalyzes the ATP-dependent phosphorylation of L-homoserine to L-homoserine phosphate.</text>
</comment>
<dbReference type="InterPro" id="IPR036554">
    <property type="entry name" value="GHMP_kinase_C_sf"/>
</dbReference>
<reference evidence="10" key="1">
    <citation type="journal article" date="2019" name="PLoS Negl. Trop. Dis.">
        <title>Revisiting the worldwide diversity of Leptospira species in the environment.</title>
        <authorList>
            <person name="Vincent A.T."/>
            <person name="Schiettekatte O."/>
            <person name="Bourhy P."/>
            <person name="Veyrier F.J."/>
            <person name="Picardeau M."/>
        </authorList>
    </citation>
    <scope>NUCLEOTIDE SEQUENCE [LARGE SCALE GENOMIC DNA]</scope>
    <source>
        <strain evidence="10">201800277</strain>
    </source>
</reference>
<keyword evidence="5 7" id="KW-0418">Kinase</keyword>
<dbReference type="EMBL" id="RQFP01000009">
    <property type="protein sequence ID" value="TGK92723.1"/>
    <property type="molecule type" value="Genomic_DNA"/>
</dbReference>
<dbReference type="OrthoDB" id="9769912at2"/>
<accession>A0A2M9XXK0</accession>
<dbReference type="Proteomes" id="UP000297891">
    <property type="component" value="Unassembled WGS sequence"/>
</dbReference>
<comment type="pathway">
    <text evidence="7">Amino-acid biosynthesis; L-threonine biosynthesis; L-threonine from L-aspartate: step 4/5.</text>
</comment>
<feature type="domain" description="GHMP kinase N-terminal" evidence="9">
    <location>
        <begin position="73"/>
        <end position="152"/>
    </location>
</feature>
<dbReference type="SUPFAM" id="SSF55060">
    <property type="entry name" value="GHMP Kinase, C-terminal domain"/>
    <property type="match status" value="1"/>
</dbReference>
<dbReference type="InterPro" id="IPR000870">
    <property type="entry name" value="Homoserine_kinase"/>
</dbReference>
<keyword evidence="11" id="KW-1185">Reference proteome</keyword>
<evidence type="ECO:0000259" key="9">
    <source>
        <dbReference type="Pfam" id="PF00288"/>
    </source>
</evidence>
<dbReference type="NCBIfam" id="TIGR00191">
    <property type="entry name" value="thrB"/>
    <property type="match status" value="1"/>
</dbReference>
<proteinExistence type="inferred from homology"/>
<dbReference type="EC" id="2.7.1.39" evidence="7 8"/>
<keyword evidence="2 7" id="KW-0808">Transferase</keyword>
<evidence type="ECO:0000313" key="10">
    <source>
        <dbReference type="EMBL" id="TGK92723.1"/>
    </source>
</evidence>
<evidence type="ECO:0000256" key="5">
    <source>
        <dbReference type="ARBA" id="ARBA00022777"/>
    </source>
</evidence>
<sequence>MIRLPKIFIQVPGTSANLGPGFDLMGLALDLRNEFEFSFSKEITEFRTELKSGNHLPFSEKEDLVRESYLSYFEKFLPGHIAPPYHCKMILALPLKGGLGSSASAIVAGLCLAREVHKRIDLKSLPTESVFTQYLAEFEGHPDNTLPAYLGGFVFAYSTFGEPIRYFRKKFPNSVAIFVLTPEFHVSTEESRKALPKSYHTTDVIFNLSRIGAWMHFLDKRKFGDLLVGLEDKMHTPYRIPKTSPLFGLAESLKEAGIGYCLSGSGPSLLMFLERKVVKSKQSLLEEMVAKEMKTSGISYQFRRVKPDGLGVRIQIK</sequence>
<dbReference type="Gene3D" id="3.30.70.890">
    <property type="entry name" value="GHMP kinase, C-terminal domain"/>
    <property type="match status" value="1"/>
</dbReference>
<name>A0A2M9XXK0_9LEPT</name>
<dbReference type="GO" id="GO:0009088">
    <property type="term" value="P:threonine biosynthetic process"/>
    <property type="evidence" value="ECO:0007669"/>
    <property type="project" value="UniProtKB-UniRule"/>
</dbReference>
<evidence type="ECO:0000256" key="3">
    <source>
        <dbReference type="ARBA" id="ARBA00022697"/>
    </source>
</evidence>
<comment type="catalytic activity">
    <reaction evidence="7">
        <text>L-homoserine + ATP = O-phospho-L-homoserine + ADP + H(+)</text>
        <dbReference type="Rhea" id="RHEA:13985"/>
        <dbReference type="ChEBI" id="CHEBI:15378"/>
        <dbReference type="ChEBI" id="CHEBI:30616"/>
        <dbReference type="ChEBI" id="CHEBI:57476"/>
        <dbReference type="ChEBI" id="CHEBI:57590"/>
        <dbReference type="ChEBI" id="CHEBI:456216"/>
        <dbReference type="EC" id="2.7.1.39"/>
    </reaction>
</comment>
<dbReference type="Pfam" id="PF00288">
    <property type="entry name" value="GHMP_kinases_N"/>
    <property type="match status" value="1"/>
</dbReference>
<keyword evidence="7" id="KW-0963">Cytoplasm</keyword>
<dbReference type="GO" id="GO:0005524">
    <property type="term" value="F:ATP binding"/>
    <property type="evidence" value="ECO:0007669"/>
    <property type="project" value="UniProtKB-UniRule"/>
</dbReference>
<keyword evidence="4 7" id="KW-0547">Nucleotide-binding</keyword>
<dbReference type="AlphaFoldDB" id="A0A2M9XXK0"/>
<dbReference type="GO" id="GO:0005737">
    <property type="term" value="C:cytoplasm"/>
    <property type="evidence" value="ECO:0007669"/>
    <property type="project" value="UniProtKB-SubCell"/>
</dbReference>
<evidence type="ECO:0000256" key="6">
    <source>
        <dbReference type="ARBA" id="ARBA00022840"/>
    </source>
</evidence>
<comment type="caution">
    <text evidence="10">The sequence shown here is derived from an EMBL/GenBank/DDBJ whole genome shotgun (WGS) entry which is preliminary data.</text>
</comment>
<dbReference type="InterPro" id="IPR014721">
    <property type="entry name" value="Ribsml_uS5_D2-typ_fold_subgr"/>
</dbReference>
<dbReference type="UniPathway" id="UPA00050">
    <property type="reaction ID" value="UER00064"/>
</dbReference>
<evidence type="ECO:0000256" key="1">
    <source>
        <dbReference type="ARBA" id="ARBA00022605"/>
    </source>
</evidence>
<dbReference type="PIRSF" id="PIRSF000676">
    <property type="entry name" value="Homoser_kin"/>
    <property type="match status" value="1"/>
</dbReference>
<dbReference type="PRINTS" id="PR00958">
    <property type="entry name" value="HOMSERKINASE"/>
</dbReference>
<gene>
    <name evidence="7 10" type="primary">thrB</name>
    <name evidence="10" type="ORF">EHQ30_12810</name>
</gene>
<comment type="subcellular location">
    <subcellularLocation>
        <location evidence="7">Cytoplasm</location>
    </subcellularLocation>
</comment>
<evidence type="ECO:0000256" key="7">
    <source>
        <dbReference type="HAMAP-Rule" id="MF_00384"/>
    </source>
</evidence>
<feature type="binding site" evidence="7">
    <location>
        <begin position="94"/>
        <end position="104"/>
    </location>
    <ligand>
        <name>ATP</name>
        <dbReference type="ChEBI" id="CHEBI:30616"/>
    </ligand>
</feature>
<evidence type="ECO:0000256" key="8">
    <source>
        <dbReference type="NCBIfam" id="TIGR00191"/>
    </source>
</evidence>
<dbReference type="RefSeq" id="WP_100792054.1">
    <property type="nucleotide sequence ID" value="NZ_NPDQ01000009.1"/>
</dbReference>
<keyword evidence="3 7" id="KW-0791">Threonine biosynthesis</keyword>
<dbReference type="InterPro" id="IPR006204">
    <property type="entry name" value="GHMP_kinase_N_dom"/>
</dbReference>
<organism evidence="10 11">
    <name type="scientific">Leptospira brenneri</name>
    <dbReference type="NCBI Taxonomy" id="2023182"/>
    <lineage>
        <taxon>Bacteria</taxon>
        <taxon>Pseudomonadati</taxon>
        <taxon>Spirochaetota</taxon>
        <taxon>Spirochaetia</taxon>
        <taxon>Leptospirales</taxon>
        <taxon>Leptospiraceae</taxon>
        <taxon>Leptospira</taxon>
    </lineage>
</organism>
<evidence type="ECO:0000313" key="11">
    <source>
        <dbReference type="Proteomes" id="UP000297891"/>
    </source>
</evidence>
<evidence type="ECO:0000256" key="2">
    <source>
        <dbReference type="ARBA" id="ARBA00022679"/>
    </source>
</evidence>
<dbReference type="HAMAP" id="MF_00384">
    <property type="entry name" value="Homoser_kinase"/>
    <property type="match status" value="1"/>
</dbReference>
<dbReference type="InterPro" id="IPR020568">
    <property type="entry name" value="Ribosomal_Su5_D2-typ_SF"/>
</dbReference>
<keyword evidence="1 7" id="KW-0028">Amino-acid biosynthesis</keyword>
<dbReference type="PANTHER" id="PTHR20861">
    <property type="entry name" value="HOMOSERINE/4-DIPHOSPHOCYTIDYL-2-C-METHYL-D-ERYTHRITOL KINASE"/>
    <property type="match status" value="1"/>
</dbReference>
<protein>
    <recommendedName>
        <fullName evidence="7 8">Homoserine kinase</fullName>
        <shortName evidence="7">HK</shortName>
        <shortName evidence="7">HSK</shortName>
        <ecNumber evidence="7 8">2.7.1.39</ecNumber>
    </recommendedName>
</protein>
<dbReference type="GO" id="GO:0004413">
    <property type="term" value="F:homoserine kinase activity"/>
    <property type="evidence" value="ECO:0007669"/>
    <property type="project" value="UniProtKB-UniRule"/>
</dbReference>
<comment type="similarity">
    <text evidence="7">Belongs to the GHMP kinase family. Homoserine kinase subfamily.</text>
</comment>